<dbReference type="InterPro" id="IPR018200">
    <property type="entry name" value="USP_CS"/>
</dbReference>
<dbReference type="GO" id="GO:0005829">
    <property type="term" value="C:cytosol"/>
    <property type="evidence" value="ECO:0007669"/>
    <property type="project" value="TreeGrafter"/>
</dbReference>
<dbReference type="AlphaFoldDB" id="A0A7J7JTE9"/>
<evidence type="ECO:0000259" key="2">
    <source>
        <dbReference type="PROSITE" id="PS50235"/>
    </source>
</evidence>
<dbReference type="Proteomes" id="UP000593567">
    <property type="component" value="Unassembled WGS sequence"/>
</dbReference>
<dbReference type="InterPro" id="IPR028889">
    <property type="entry name" value="USP"/>
</dbReference>
<keyword evidence="4" id="KW-1185">Reference proteome</keyword>
<dbReference type="InterPro" id="IPR001394">
    <property type="entry name" value="Peptidase_C19_UCH"/>
</dbReference>
<dbReference type="GO" id="GO:0005634">
    <property type="term" value="C:nucleus"/>
    <property type="evidence" value="ECO:0007669"/>
    <property type="project" value="TreeGrafter"/>
</dbReference>
<dbReference type="PROSITE" id="PS00973">
    <property type="entry name" value="USP_2"/>
    <property type="match status" value="1"/>
</dbReference>
<dbReference type="GO" id="GO:0016579">
    <property type="term" value="P:protein deubiquitination"/>
    <property type="evidence" value="ECO:0007669"/>
    <property type="project" value="InterPro"/>
</dbReference>
<dbReference type="Gene3D" id="3.90.70.10">
    <property type="entry name" value="Cysteine proteinases"/>
    <property type="match status" value="1"/>
</dbReference>
<name>A0A7J7JTE9_BUGNE</name>
<sequence>MLSLFHYEYFRDLVINYVPRDAQSKGHQIDLFMNELRRLFALMLASDRKYLNPSAVIDMLNYSSDSSTGLSQNISNNQQDVSEFQHKLLDWLEEAFKPGSGGEESPPQRSGEGDGSEPMEVDSESPDHKDNSNPMVKLFFGKVKATGSNAGVAFTTHTHFGQWPLYIAGYTDIHESLEKGLAQGDIETNSAEHTSNQEQWFTHMPPLLTFELSRVSYNTQHSQAEKLHNKFTFPQTIYLDRYLEVNKEEVRQKRTDVALLKSRLSKLQASLHRYTHYGSSSEDSGNVYPLSDILDCALKFTSRGDCSASSDKSGNGHTSSSDTTEDLDEPRPANVTAEELSTVRACLSRWKEDVDLIIRQHTQSIDVVKQSISNAYDKEHLKQYKYGLHAVLVHEGQALSGHYWSYVYNVQNRLWVKFNDIRVTESSWEEVVRESEGGLGTASAYCLIYLQFSQSNSKHRDNSDTTTIARPTGEDFPNKRDALESLPADLQIYVAEDNQKFKDEIQKWDLSKNEVNATAEPQFSSIGGKTSTVDIYSNSDFDYGGYSKGIKSSTEEEAYAHAQSVLALVKKRYTDIDQQMGTTVSWNYKFELLVKACFDTYYDMSMDPNKAIRPESRTHMALYLLLVYKSVDHSDVKAIIADHIAKLDNMNDAPGWASVRQEAVLMTSKFWDRSYDFQCNYIKWHQEYHQFRVVFTLFVEGLTLFNQECYESALPYLHDACVRNQELILDAQSEDDDTVKELKSLDQNLISQARNNCLQRFNELAFAQFENEDDYTTPLKVMLARVLPILDSLQAEGADTESMNFAGSIKDRWVNLLADEENIEENRMKLLKEFIGQLFEPATNPVPTIENVTAFIDLKAKYTSAINQYNSLS</sequence>
<dbReference type="InterPro" id="IPR038765">
    <property type="entry name" value="Papain-like_cys_pep_sf"/>
</dbReference>
<gene>
    <name evidence="3" type="ORF">EB796_012511</name>
</gene>
<organism evidence="3 4">
    <name type="scientific">Bugula neritina</name>
    <name type="common">Brown bryozoan</name>
    <name type="synonym">Sertularia neritina</name>
    <dbReference type="NCBI Taxonomy" id="10212"/>
    <lineage>
        <taxon>Eukaryota</taxon>
        <taxon>Metazoa</taxon>
        <taxon>Spiralia</taxon>
        <taxon>Lophotrochozoa</taxon>
        <taxon>Bryozoa</taxon>
        <taxon>Gymnolaemata</taxon>
        <taxon>Cheilostomatida</taxon>
        <taxon>Flustrina</taxon>
        <taxon>Buguloidea</taxon>
        <taxon>Bugulidae</taxon>
        <taxon>Bugula</taxon>
    </lineage>
</organism>
<evidence type="ECO:0000313" key="3">
    <source>
        <dbReference type="EMBL" id="KAF6029165.1"/>
    </source>
</evidence>
<accession>A0A7J7JTE9</accession>
<evidence type="ECO:0000313" key="4">
    <source>
        <dbReference type="Proteomes" id="UP000593567"/>
    </source>
</evidence>
<protein>
    <submittedName>
        <fullName evidence="3">USP25</fullName>
    </submittedName>
</protein>
<evidence type="ECO:0000256" key="1">
    <source>
        <dbReference type="SAM" id="MobiDB-lite"/>
    </source>
</evidence>
<proteinExistence type="predicted"/>
<dbReference type="InterPro" id="IPR050164">
    <property type="entry name" value="Peptidase_C19"/>
</dbReference>
<dbReference type="GO" id="GO:0004843">
    <property type="term" value="F:cysteine-type deubiquitinase activity"/>
    <property type="evidence" value="ECO:0007669"/>
    <property type="project" value="InterPro"/>
</dbReference>
<feature type="region of interest" description="Disordered" evidence="1">
    <location>
        <begin position="96"/>
        <end position="134"/>
    </location>
</feature>
<comment type="caution">
    <text evidence="3">The sequence shown here is derived from an EMBL/GenBank/DDBJ whole genome shotgun (WGS) entry which is preliminary data.</text>
</comment>
<dbReference type="SUPFAM" id="SSF54001">
    <property type="entry name" value="Cysteine proteinases"/>
    <property type="match status" value="1"/>
</dbReference>
<reference evidence="3" key="1">
    <citation type="submission" date="2020-06" db="EMBL/GenBank/DDBJ databases">
        <title>Draft genome of Bugula neritina, a colonial animal packing powerful symbionts and potential medicines.</title>
        <authorList>
            <person name="Rayko M."/>
        </authorList>
    </citation>
    <scope>NUCLEOTIDE SEQUENCE [LARGE SCALE GENOMIC DNA]</scope>
    <source>
        <strain evidence="3">Kwan_BN1</strain>
    </source>
</reference>
<dbReference type="PROSITE" id="PS50235">
    <property type="entry name" value="USP_3"/>
    <property type="match status" value="1"/>
</dbReference>
<feature type="compositionally biased region" description="Acidic residues" evidence="1">
    <location>
        <begin position="114"/>
        <end position="124"/>
    </location>
</feature>
<feature type="region of interest" description="Disordered" evidence="1">
    <location>
        <begin position="306"/>
        <end position="334"/>
    </location>
</feature>
<dbReference type="EMBL" id="VXIV02001850">
    <property type="protein sequence ID" value="KAF6029165.1"/>
    <property type="molecule type" value="Genomic_DNA"/>
</dbReference>
<feature type="compositionally biased region" description="Polar residues" evidence="1">
    <location>
        <begin position="307"/>
        <end position="322"/>
    </location>
</feature>
<dbReference type="OrthoDB" id="2420415at2759"/>
<dbReference type="Pfam" id="PF00443">
    <property type="entry name" value="UCH"/>
    <property type="match status" value="1"/>
</dbReference>
<feature type="domain" description="USP" evidence="2">
    <location>
        <begin position="1"/>
        <end position="452"/>
    </location>
</feature>
<dbReference type="PANTHER" id="PTHR24006">
    <property type="entry name" value="UBIQUITIN CARBOXYL-TERMINAL HYDROLASE"/>
    <property type="match status" value="1"/>
</dbReference>
<dbReference type="PANTHER" id="PTHR24006:SF944">
    <property type="entry name" value="UBIQUITIN CARBOXYL-TERMINAL HYDROLASE"/>
    <property type="match status" value="1"/>
</dbReference>